<protein>
    <submittedName>
        <fullName evidence="1">Uncharacterized protein</fullName>
    </submittedName>
</protein>
<gene>
    <name evidence="1" type="ORF">UFOVP266_21</name>
</gene>
<sequence>MKQVPTVSGKPESAMRSAPFVRGFKEARAGKPLNYEAFPFTGDQWQYERGRQFALMYHGALKDGARLTYDARRAFHHALRERIAI</sequence>
<name>A0A6J5LIY2_9CAUD</name>
<organism evidence="1">
    <name type="scientific">uncultured Caudovirales phage</name>
    <dbReference type="NCBI Taxonomy" id="2100421"/>
    <lineage>
        <taxon>Viruses</taxon>
        <taxon>Duplodnaviria</taxon>
        <taxon>Heunggongvirae</taxon>
        <taxon>Uroviricota</taxon>
        <taxon>Caudoviricetes</taxon>
        <taxon>Peduoviridae</taxon>
        <taxon>Maltschvirus</taxon>
        <taxon>Maltschvirus maltsch</taxon>
    </lineage>
</organism>
<reference evidence="1" key="1">
    <citation type="submission" date="2020-04" db="EMBL/GenBank/DDBJ databases">
        <authorList>
            <person name="Chiriac C."/>
            <person name="Salcher M."/>
            <person name="Ghai R."/>
            <person name="Kavagutti S V."/>
        </authorList>
    </citation>
    <scope>NUCLEOTIDE SEQUENCE</scope>
</reference>
<evidence type="ECO:0000313" key="1">
    <source>
        <dbReference type="EMBL" id="CAB4134125.1"/>
    </source>
</evidence>
<accession>A0A6J5LIY2</accession>
<proteinExistence type="predicted"/>
<dbReference type="EMBL" id="LR796280">
    <property type="protein sequence ID" value="CAB4134125.1"/>
    <property type="molecule type" value="Genomic_DNA"/>
</dbReference>